<evidence type="ECO:0000259" key="2">
    <source>
        <dbReference type="Pfam" id="PF03478"/>
    </source>
</evidence>
<feature type="region of interest" description="Disordered" evidence="1">
    <location>
        <begin position="1"/>
        <end position="34"/>
    </location>
</feature>
<dbReference type="PANTHER" id="PTHR47123">
    <property type="entry name" value="F-BOX PROTEIN SKIP23"/>
    <property type="match status" value="1"/>
</dbReference>
<dbReference type="OrthoDB" id="638130at2759"/>
<dbReference type="SUPFAM" id="SSF81383">
    <property type="entry name" value="F-box domain"/>
    <property type="match status" value="1"/>
</dbReference>
<reference evidence="3" key="1">
    <citation type="submission" date="2020-01" db="EMBL/GenBank/DDBJ databases">
        <authorList>
            <person name="Mishra B."/>
        </authorList>
    </citation>
    <scope>NUCLEOTIDE SEQUENCE [LARGE SCALE GENOMIC DNA]</scope>
</reference>
<gene>
    <name evidence="3" type="ORF">MERR_LOCUS20234</name>
</gene>
<proteinExistence type="predicted"/>
<comment type="caution">
    <text evidence="3">The sequence shown here is derived from an EMBL/GenBank/DDBJ whole genome shotgun (WGS) entry which is preliminary data.</text>
</comment>
<dbReference type="PANTHER" id="PTHR47123:SF17">
    <property type="entry name" value="F-BOX DOMAIN-CONTAINING PROTEIN"/>
    <property type="match status" value="1"/>
</dbReference>
<dbReference type="Pfam" id="PF03478">
    <property type="entry name" value="Beta-prop_KIB1-4"/>
    <property type="match status" value="1"/>
</dbReference>
<evidence type="ECO:0000256" key="1">
    <source>
        <dbReference type="SAM" id="MobiDB-lite"/>
    </source>
</evidence>
<sequence>MAPKKKTPTMKWVVKSQQSAKMAEPATTDKKLTSSMMPDSSLLTDCVSKLHLSSSSPSAKMATKEHTSSVPDWSLLPQELLHIISLKVEDGFDAIHARSVCRPWRSIFPFPSYLSSTRYSLPSFAKSPRKRRGLSLCTLEKFPTFLFRVRSPPSAADALPSEFYVGGINQDKSEDRVERPSPIQCSVKVKIGEPDPTLMNMVDSQTLPLGYQYRMIGYDPNSLATSFRGVAFLPVNKEGREGEFVVLIGYSNALWALRSSEMRWMRLENASGADCDHLVTFRGKFYVVYLNSDVSVIDPYSLKETPLMPAERLTSHNYLVPAGNDELFLIERIYTRSNNALYLSKLPCRVSRLDEEAGEWVVVSELGDRVLFIGQPGNSSCSAKELPDGCGVSGDSILFISELFGETFSYKYGVDTGNAEDDLSFWRSCRETCVTIVSNSPMAAHLRVEHCSRSSPGFGSAHIRAVY</sequence>
<evidence type="ECO:0000313" key="3">
    <source>
        <dbReference type="EMBL" id="CAA7032999.1"/>
    </source>
</evidence>
<evidence type="ECO:0000313" key="4">
    <source>
        <dbReference type="Proteomes" id="UP000467841"/>
    </source>
</evidence>
<dbReference type="Proteomes" id="UP000467841">
    <property type="component" value="Unassembled WGS sequence"/>
</dbReference>
<accession>A0A6D2J7H2</accession>
<protein>
    <recommendedName>
        <fullName evidence="2">KIB1-4 beta-propeller domain-containing protein</fullName>
    </recommendedName>
</protein>
<dbReference type="EMBL" id="CACVBM020001129">
    <property type="protein sequence ID" value="CAA7032999.1"/>
    <property type="molecule type" value="Genomic_DNA"/>
</dbReference>
<dbReference type="InterPro" id="IPR036047">
    <property type="entry name" value="F-box-like_dom_sf"/>
</dbReference>
<feature type="domain" description="KIB1-4 beta-propeller" evidence="2">
    <location>
        <begin position="239"/>
        <end position="402"/>
    </location>
</feature>
<keyword evidence="4" id="KW-1185">Reference proteome</keyword>
<dbReference type="InterPro" id="IPR051304">
    <property type="entry name" value="SCF_F-box_domain"/>
</dbReference>
<name>A0A6D2J7H2_9BRAS</name>
<organism evidence="3 4">
    <name type="scientific">Microthlaspi erraticum</name>
    <dbReference type="NCBI Taxonomy" id="1685480"/>
    <lineage>
        <taxon>Eukaryota</taxon>
        <taxon>Viridiplantae</taxon>
        <taxon>Streptophyta</taxon>
        <taxon>Embryophyta</taxon>
        <taxon>Tracheophyta</taxon>
        <taxon>Spermatophyta</taxon>
        <taxon>Magnoliopsida</taxon>
        <taxon>eudicotyledons</taxon>
        <taxon>Gunneridae</taxon>
        <taxon>Pentapetalae</taxon>
        <taxon>rosids</taxon>
        <taxon>malvids</taxon>
        <taxon>Brassicales</taxon>
        <taxon>Brassicaceae</taxon>
        <taxon>Coluteocarpeae</taxon>
        <taxon>Microthlaspi</taxon>
    </lineage>
</organism>
<dbReference type="AlphaFoldDB" id="A0A6D2J7H2"/>
<dbReference type="InterPro" id="IPR005174">
    <property type="entry name" value="KIB1-4_b-propeller"/>
</dbReference>